<evidence type="ECO:0000256" key="9">
    <source>
        <dbReference type="SAM" id="MobiDB-lite"/>
    </source>
</evidence>
<comment type="function">
    <text evidence="1">The reaction center of purple bacteria contains a tightly bound cytochrome molecule which re-reduces the photo oxidized primary electron donor.</text>
</comment>
<sequence length="168" mass="18223">MFINKKILVTVGLLSVVVFGAMTSITPKPADEGFKNLKVLPKNITGDQLHEVMEEWEHSLGVHCNFCHVRDEAAKKMDWASDAKPEKEAARDMFKMMNKINQKYFHAKKDSLGMIMHSGVNCNTCHRGTAHPEVVVPEGKRPGGPGQGPGPGAAPGQPAPAGAPDKKE</sequence>
<dbReference type="Gene3D" id="1.10.468.10">
    <property type="entry name" value="Photosynthetic Reaction Center, subunit C, domain 2"/>
    <property type="match status" value="1"/>
</dbReference>
<name>A0A1G6XV50_9SPHI</name>
<dbReference type="RefSeq" id="WP_091147509.1">
    <property type="nucleotide sequence ID" value="NZ_FNAI01000002.1"/>
</dbReference>
<evidence type="ECO:0000256" key="7">
    <source>
        <dbReference type="ARBA" id="ARBA00022982"/>
    </source>
</evidence>
<evidence type="ECO:0000256" key="8">
    <source>
        <dbReference type="ARBA" id="ARBA00023004"/>
    </source>
</evidence>
<keyword evidence="8" id="KW-0408">Iron</keyword>
<feature type="compositionally biased region" description="Low complexity" evidence="9">
    <location>
        <begin position="154"/>
        <end position="168"/>
    </location>
</feature>
<evidence type="ECO:0000256" key="4">
    <source>
        <dbReference type="ARBA" id="ARBA00022531"/>
    </source>
</evidence>
<evidence type="ECO:0000313" key="10">
    <source>
        <dbReference type="EMBL" id="SDD81563.1"/>
    </source>
</evidence>
<keyword evidence="7" id="KW-0249">Electron transport</keyword>
<dbReference type="SUPFAM" id="SSF48695">
    <property type="entry name" value="Multiheme cytochromes"/>
    <property type="match status" value="1"/>
</dbReference>
<evidence type="ECO:0000256" key="1">
    <source>
        <dbReference type="ARBA" id="ARBA00003196"/>
    </source>
</evidence>
<feature type="region of interest" description="Disordered" evidence="9">
    <location>
        <begin position="133"/>
        <end position="168"/>
    </location>
</feature>
<dbReference type="GO" id="GO:0030077">
    <property type="term" value="C:plasma membrane light-harvesting complex"/>
    <property type="evidence" value="ECO:0007669"/>
    <property type="project" value="InterPro"/>
</dbReference>
<dbReference type="InterPro" id="IPR003158">
    <property type="entry name" value="Photosyn_RC_cyt_c-su"/>
</dbReference>
<evidence type="ECO:0000256" key="6">
    <source>
        <dbReference type="ARBA" id="ARBA00022723"/>
    </source>
</evidence>
<evidence type="ECO:0000256" key="5">
    <source>
        <dbReference type="ARBA" id="ARBA00022617"/>
    </source>
</evidence>
<keyword evidence="3" id="KW-0813">Transport</keyword>
<keyword evidence="5" id="KW-0349">Heme</keyword>
<dbReference type="InterPro" id="IPR036280">
    <property type="entry name" value="Multihaem_cyt_sf"/>
</dbReference>
<gene>
    <name evidence="10" type="ORF">SAMN05216464_102662</name>
</gene>
<proteinExistence type="predicted"/>
<dbReference type="GO" id="GO:0005506">
    <property type="term" value="F:iron ion binding"/>
    <property type="evidence" value="ECO:0007669"/>
    <property type="project" value="InterPro"/>
</dbReference>
<dbReference type="STRING" id="1391627.SAMN05216464_102662"/>
<dbReference type="EMBL" id="FNAI01000002">
    <property type="protein sequence ID" value="SDD81563.1"/>
    <property type="molecule type" value="Genomic_DNA"/>
</dbReference>
<evidence type="ECO:0000256" key="2">
    <source>
        <dbReference type="ARBA" id="ARBA00015978"/>
    </source>
</evidence>
<keyword evidence="6" id="KW-0479">Metal-binding</keyword>
<keyword evidence="11" id="KW-1185">Reference proteome</keyword>
<dbReference type="Pfam" id="PF02276">
    <property type="entry name" value="CytoC_RC"/>
    <property type="match status" value="1"/>
</dbReference>
<organism evidence="10 11">
    <name type="scientific">Mucilaginibacter pineti</name>
    <dbReference type="NCBI Taxonomy" id="1391627"/>
    <lineage>
        <taxon>Bacteria</taxon>
        <taxon>Pseudomonadati</taxon>
        <taxon>Bacteroidota</taxon>
        <taxon>Sphingobacteriia</taxon>
        <taxon>Sphingobacteriales</taxon>
        <taxon>Sphingobacteriaceae</taxon>
        <taxon>Mucilaginibacter</taxon>
    </lineage>
</organism>
<dbReference type="OrthoDB" id="951235at2"/>
<dbReference type="GO" id="GO:0019684">
    <property type="term" value="P:photosynthesis, light reaction"/>
    <property type="evidence" value="ECO:0007669"/>
    <property type="project" value="InterPro"/>
</dbReference>
<dbReference type="InterPro" id="IPR023119">
    <property type="entry name" value="Multihaem_cyt_PRC_cyt_su-like"/>
</dbReference>
<reference evidence="10 11" key="1">
    <citation type="submission" date="2016-10" db="EMBL/GenBank/DDBJ databases">
        <authorList>
            <person name="de Groot N.N."/>
        </authorList>
    </citation>
    <scope>NUCLEOTIDE SEQUENCE [LARGE SCALE GENOMIC DNA]</scope>
    <source>
        <strain evidence="10 11">47C3B</strain>
    </source>
</reference>
<accession>A0A1G6XV50</accession>
<dbReference type="NCBIfam" id="NF033196">
    <property type="entry name" value="c_type_nonphoto"/>
    <property type="match status" value="1"/>
</dbReference>
<feature type="compositionally biased region" description="Gly residues" evidence="9">
    <location>
        <begin position="142"/>
        <end position="153"/>
    </location>
</feature>
<evidence type="ECO:0000256" key="3">
    <source>
        <dbReference type="ARBA" id="ARBA00022448"/>
    </source>
</evidence>
<dbReference type="AlphaFoldDB" id="A0A1G6XV50"/>
<evidence type="ECO:0000313" key="11">
    <source>
        <dbReference type="Proteomes" id="UP000199072"/>
    </source>
</evidence>
<dbReference type="GO" id="GO:0009055">
    <property type="term" value="F:electron transfer activity"/>
    <property type="evidence" value="ECO:0007669"/>
    <property type="project" value="InterPro"/>
</dbReference>
<keyword evidence="4" id="KW-0602">Photosynthesis</keyword>
<protein>
    <recommendedName>
        <fullName evidence="2">Photosynthetic reaction center cytochrome c subunit</fullName>
    </recommendedName>
</protein>
<dbReference type="Proteomes" id="UP000199072">
    <property type="component" value="Unassembled WGS sequence"/>
</dbReference>
<dbReference type="GO" id="GO:0020037">
    <property type="term" value="F:heme binding"/>
    <property type="evidence" value="ECO:0007669"/>
    <property type="project" value="InterPro"/>
</dbReference>